<dbReference type="InterPro" id="IPR050216">
    <property type="entry name" value="LRR_domain-containing"/>
</dbReference>
<evidence type="ECO:0000256" key="2">
    <source>
        <dbReference type="ARBA" id="ARBA00012483"/>
    </source>
</evidence>
<organism evidence="9 10">
    <name type="scientific">Pseudomonas monteilii</name>
    <dbReference type="NCBI Taxonomy" id="76759"/>
    <lineage>
        <taxon>Bacteria</taxon>
        <taxon>Pseudomonadati</taxon>
        <taxon>Pseudomonadota</taxon>
        <taxon>Gammaproteobacteria</taxon>
        <taxon>Pseudomonadales</taxon>
        <taxon>Pseudomonadaceae</taxon>
        <taxon>Pseudomonas</taxon>
    </lineage>
</organism>
<dbReference type="GO" id="GO:0016567">
    <property type="term" value="P:protein ubiquitination"/>
    <property type="evidence" value="ECO:0007669"/>
    <property type="project" value="InterPro"/>
</dbReference>
<dbReference type="InterPro" id="IPR032675">
    <property type="entry name" value="LRR_dom_sf"/>
</dbReference>
<name>A0A399M3W4_9PSED</name>
<keyword evidence="6" id="KW-0964">Secreted</keyword>
<dbReference type="SUPFAM" id="SSF52058">
    <property type="entry name" value="L domain-like"/>
    <property type="match status" value="1"/>
</dbReference>
<dbReference type="PANTHER" id="PTHR48051:SF54">
    <property type="entry name" value="LEUCINE-RICH REPEAT-CONTAINING PROTEIN"/>
    <property type="match status" value="1"/>
</dbReference>
<comment type="catalytic activity">
    <reaction evidence="1">
        <text>S-ubiquitinyl-[E2 ubiquitin-conjugating enzyme]-L-cysteine + [acceptor protein]-L-lysine = [E2 ubiquitin-conjugating enzyme]-L-cysteine + N(6)-ubiquitinyl-[acceptor protein]-L-lysine.</text>
        <dbReference type="EC" id="2.3.2.27"/>
    </reaction>
</comment>
<keyword evidence="3" id="KW-0433">Leucine-rich repeat</keyword>
<feature type="domain" description="NEL" evidence="8">
    <location>
        <begin position="1210"/>
        <end position="1498"/>
    </location>
</feature>
<dbReference type="EMBL" id="QWLL01000037">
    <property type="protein sequence ID" value="RII76481.1"/>
    <property type="molecule type" value="Genomic_DNA"/>
</dbReference>
<evidence type="ECO:0000313" key="9">
    <source>
        <dbReference type="EMBL" id="RII76481.1"/>
    </source>
</evidence>
<dbReference type="GO" id="GO:0005576">
    <property type="term" value="C:extracellular region"/>
    <property type="evidence" value="ECO:0007669"/>
    <property type="project" value="UniProtKB-UniRule"/>
</dbReference>
<dbReference type="Proteomes" id="UP000265875">
    <property type="component" value="Unassembled WGS sequence"/>
</dbReference>
<dbReference type="EC" id="2.3.2.27" evidence="2"/>
<dbReference type="InterPro" id="IPR003591">
    <property type="entry name" value="Leu-rich_rpt_typical-subtyp"/>
</dbReference>
<dbReference type="SMART" id="SM00369">
    <property type="entry name" value="LRR_TYP"/>
    <property type="match status" value="3"/>
</dbReference>
<keyword evidence="6" id="KW-0808">Transferase</keyword>
<evidence type="ECO:0000256" key="1">
    <source>
        <dbReference type="ARBA" id="ARBA00000900"/>
    </source>
</evidence>
<evidence type="ECO:0000313" key="10">
    <source>
        <dbReference type="Proteomes" id="UP000265875"/>
    </source>
</evidence>
<keyword evidence="5" id="KW-0843">Virulence</keyword>
<keyword evidence="6" id="KW-0832">Ubl conjugation</keyword>
<dbReference type="Pfam" id="PF14496">
    <property type="entry name" value="NEL"/>
    <property type="match status" value="1"/>
</dbReference>
<protein>
    <recommendedName>
        <fullName evidence="2">RING-type E3 ubiquitin transferase</fullName>
        <ecNumber evidence="2">2.3.2.27</ecNumber>
    </recommendedName>
</protein>
<dbReference type="PROSITE" id="PS52053">
    <property type="entry name" value="NEL"/>
    <property type="match status" value="1"/>
</dbReference>
<feature type="coiled-coil region" evidence="7">
    <location>
        <begin position="1389"/>
        <end position="1416"/>
    </location>
</feature>
<dbReference type="GO" id="GO:0005737">
    <property type="term" value="C:cytoplasm"/>
    <property type="evidence" value="ECO:0007669"/>
    <property type="project" value="TreeGrafter"/>
</dbReference>
<evidence type="ECO:0000256" key="5">
    <source>
        <dbReference type="ARBA" id="ARBA00023026"/>
    </source>
</evidence>
<comment type="caution">
    <text evidence="9">The sequence shown here is derived from an EMBL/GenBank/DDBJ whole genome shotgun (WGS) entry which is preliminary data.</text>
</comment>
<sequence>MDTTTSSGTPSASDAFQDAIISRQLPHWLRQVPADQLPAVGEALAKSLECRERVNTLLERIEGIDSFVASGLEKALDEHYGLALNTRSLKFLQGRREPVINSQPVGAHLTEVVYDVEPLLEVVMRNFTAEQAQAGGQPRGNRLLVPRKVTSAAPTAIELAALCRALDLGEQYQRHLDSVLQPTGEAKAVERLLTDASRFAMLVDAYKARQDGVLDDSELKLLVAMCKEGKLLRLAGDLVVARQLHLLGCSIEQAVVLEVIDQGPLLHTTCRVLLYLPGDPVAPWSVFDSVDKLNRELGRRLRNKAYQRFFSRYVRRRDSQAFFSQVMANFDDLADWAFRDLEPRLHAYPQPLFNSLAQARLRQIKDDAAMIAVPVARLDREVQRKHDERLVAEGWALLNVASFFVPGIGLVLLGVTAWGLLGEVYHGFEAWKAGDRREALDHLTQVATDVALIAATAAGVAVARRAWQRSTVVDALLPARLEDGTTKLWQPDLTPYLSEVPMATASQDAIGIWRLEGQAWVAMDGHHYRVRSQAGEGQWQLQPVGGLGPMLRHNGAGAWRLWSEQPAQWRDTYRMFRRLGEPFSALDNEQIDQVMLFHGLDGDDLRGLHVHAQAPAPGLLDSVQRVRLDQRIRDMIGHLRSGEAVQDVTVLDHAKHLPGAQGLPDQALAELVWTQRRVLLQQLYEALQPSDCPGSAALRRVFPGLHVRSARALVQAASGENRRRLLASGRVALRLAEAARSHLVDIRRTRVLEALYLDTPQTADLARVVLGMLQHLPGAGQGVRWRLYEGYLGGPILAATEQGLQAFDLVHLNGSFLLLDERGSPQGQAGELFDVMSAAYTEAQRAAMGVGEPFAHNVRVTVGREAVRRRDEVGRLLSPVRPGAVRLPLRLADGRLGYPLGGGGVAGFSPRGRALKATLRDLFPWLTDAQVETFADEVRRSGRQLEQRLAQLHDEFAALSHTLDGWVAQEQGDIREDREALRQTLFNCWRRSVSVGELHICAEDNLHVMFCNFRPGRLPNLPAQVRFASVTSLSLLHLDLLEVPVSFLLAFPNLSTLDLGGNLLTRLPQPLLQMPQLRHLSLTNNRIALDLSQSATLGSCTTLNFLDLSHNPLGRRFTLAGLPELRWLNLRDTQTTQMPPGLMDRTQLVSVDLRDNRIRHVPEYFYQLPVWRRRRIRLNANPLGEAQTLRLQASLRSDVPVSDEEHLLLRLDRAREVWGDAVLPEHRGLMLAAWDSLDTGQSTERFYRVLGQLLLSQDFRVNPRALGNRVMALLQAMAMKPALRERLLTVANDEWGCQDGATWCLSNLELNVLVWRAEASPHGQAERALLNLGRRMWRQDAVDRFAARVVWERGREAEGSEVGLAFRVGLRERLDLPVEAEGMSFQVIADVTEADLAEAEAAVRRAETEDELARALVDRDFWQQHLERTHPERFAQVDLPFRRQLDAVLDDETLTDEARLEQVDAIGDARRAARRGLMLDMTIRAMEVGPEDPGIQVR</sequence>
<gene>
    <name evidence="9" type="ORF">D0894_16590</name>
</gene>
<evidence type="ECO:0000256" key="3">
    <source>
        <dbReference type="ARBA" id="ARBA00022614"/>
    </source>
</evidence>
<keyword evidence="6" id="KW-0833">Ubl conjugation pathway</keyword>
<comment type="similarity">
    <text evidence="6">Belongs to the LRR-containing bacterial E3 ligase family.</text>
</comment>
<dbReference type="Gene3D" id="3.80.10.10">
    <property type="entry name" value="Ribonuclease Inhibitor"/>
    <property type="match status" value="1"/>
</dbReference>
<dbReference type="PANTHER" id="PTHR48051">
    <property type="match status" value="1"/>
</dbReference>
<dbReference type="InterPro" id="IPR046673">
    <property type="entry name" value="ToxA_N"/>
</dbReference>
<evidence type="ECO:0000256" key="4">
    <source>
        <dbReference type="ARBA" id="ARBA00022737"/>
    </source>
</evidence>
<evidence type="ECO:0000256" key="7">
    <source>
        <dbReference type="SAM" id="Coils"/>
    </source>
</evidence>
<dbReference type="Gene3D" id="1.20.58.360">
    <property type="entry name" value="Shigella T3SS effector IpaH defines"/>
    <property type="match status" value="1"/>
</dbReference>
<proteinExistence type="inferred from homology"/>
<reference evidence="9 10" key="1">
    <citation type="submission" date="2018-08" db="EMBL/GenBank/DDBJ databases">
        <title>Draft genome sequence of the cyanotroph, Pseudomonas monteilii BCN3.</title>
        <authorList>
            <person name="Jones L.B."/>
            <person name="Kunz D.A."/>
        </authorList>
    </citation>
    <scope>NUCLEOTIDE SEQUENCE [LARGE SCALE GENOMIC DNA]</scope>
    <source>
        <strain evidence="9 10">BCN3</strain>
    </source>
</reference>
<dbReference type="RefSeq" id="WP_119370616.1">
    <property type="nucleotide sequence ID" value="NZ_QWLL01000037.1"/>
</dbReference>
<dbReference type="InterPro" id="IPR029487">
    <property type="entry name" value="NEL_dom"/>
</dbReference>
<dbReference type="GO" id="GO:0061630">
    <property type="term" value="F:ubiquitin protein ligase activity"/>
    <property type="evidence" value="ECO:0007669"/>
    <property type="project" value="UniProtKB-EC"/>
</dbReference>
<accession>A0A399M3W4</accession>
<evidence type="ECO:0000256" key="6">
    <source>
        <dbReference type="PROSITE-ProRule" id="PRU01398"/>
    </source>
</evidence>
<feature type="active site" description="Glycyl thioester intermediate" evidence="6">
    <location>
        <position position="1297"/>
    </location>
</feature>
<keyword evidence="4" id="KW-0677">Repeat</keyword>
<keyword evidence="6" id="KW-1035">Host cytoplasm</keyword>
<keyword evidence="7" id="KW-0175">Coiled coil</keyword>
<dbReference type="Pfam" id="PF20178">
    <property type="entry name" value="ToxA_N"/>
    <property type="match status" value="1"/>
</dbReference>
<evidence type="ECO:0000259" key="8">
    <source>
        <dbReference type="PROSITE" id="PS52053"/>
    </source>
</evidence>
<comment type="PTM">
    <text evidence="6">Ubiquitinated in the presence of host E1 ubiquitin-activating enzyme, E2 ubiquitin-conjugating enzyme and ubiquitin.</text>
</comment>